<dbReference type="AlphaFoldDB" id="A0A0M8MHI0"/>
<keyword evidence="3" id="KW-1185">Reference proteome</keyword>
<gene>
    <name evidence="2" type="ORF">AM493_10080</name>
</gene>
<protein>
    <submittedName>
        <fullName evidence="2">Uncharacterized protein</fullName>
    </submittedName>
</protein>
<evidence type="ECO:0000313" key="2">
    <source>
        <dbReference type="EMBL" id="KOS06341.1"/>
    </source>
</evidence>
<accession>A0A0M8MHI0</accession>
<keyword evidence="1" id="KW-0732">Signal</keyword>
<reference evidence="2 3" key="1">
    <citation type="submission" date="2015-08" db="EMBL/GenBank/DDBJ databases">
        <title>Whole genome sequence of Flavobacterium akiainvivens IK-1T, from decaying Wikstroemia oahuensis, an endemic Hawaiian shrub.</title>
        <authorList>
            <person name="Wan X."/>
            <person name="Hou S."/>
            <person name="Saito J."/>
            <person name="Donachie S."/>
        </authorList>
    </citation>
    <scope>NUCLEOTIDE SEQUENCE [LARGE SCALE GENOMIC DNA]</scope>
    <source>
        <strain evidence="2 3">IK-1</strain>
    </source>
</reference>
<organism evidence="2 3">
    <name type="scientific">Flavobacterium akiainvivens</name>
    <dbReference type="NCBI Taxonomy" id="1202724"/>
    <lineage>
        <taxon>Bacteria</taxon>
        <taxon>Pseudomonadati</taxon>
        <taxon>Bacteroidota</taxon>
        <taxon>Flavobacteriia</taxon>
        <taxon>Flavobacteriales</taxon>
        <taxon>Flavobacteriaceae</taxon>
        <taxon>Flavobacterium</taxon>
    </lineage>
</organism>
<feature type="chain" id="PRO_5005818416" evidence="1">
    <location>
        <begin position="18"/>
        <end position="265"/>
    </location>
</feature>
<comment type="caution">
    <text evidence="2">The sequence shown here is derived from an EMBL/GenBank/DDBJ whole genome shotgun (WGS) entry which is preliminary data.</text>
</comment>
<dbReference type="PATRIC" id="fig|1202724.3.peg.2091"/>
<dbReference type="STRING" id="1202724.AM493_10080"/>
<evidence type="ECO:0000313" key="3">
    <source>
        <dbReference type="Proteomes" id="UP000037755"/>
    </source>
</evidence>
<name>A0A0M8MHI0_9FLAO</name>
<evidence type="ECO:0000256" key="1">
    <source>
        <dbReference type="SAM" id="SignalP"/>
    </source>
</evidence>
<dbReference type="EMBL" id="LIYD01000005">
    <property type="protein sequence ID" value="KOS06341.1"/>
    <property type="molecule type" value="Genomic_DNA"/>
</dbReference>
<proteinExistence type="predicted"/>
<sequence length="265" mass="30277">MKKFLLLLLLTTLPAMAQELAVPVRLMANPKPATETFVGTDAFGWQYTIANNEFRKQKDGRVLKYKNVALGDIYRADLQNPLQIVLFYRKFNTVVLLDNQLNETLNINFSNLPNNQPELIVEATGLASQNRLWLYDVTTQQIGLYDTAKNTFRTVTPPFKDGLKFYQSDYNYFYWIDNTGTCYAVNLFGNVTPLGTVPEFKAAQLLDSANILISTAEGLFEYNLPQQSLKKVAVVEKTFGSFYYKDQILSIFTNDQIIQYKIKLP</sequence>
<feature type="signal peptide" evidence="1">
    <location>
        <begin position="1"/>
        <end position="17"/>
    </location>
</feature>
<dbReference type="Proteomes" id="UP000037755">
    <property type="component" value="Unassembled WGS sequence"/>
</dbReference>